<feature type="region of interest" description="Disordered" evidence="1">
    <location>
        <begin position="300"/>
        <end position="403"/>
    </location>
</feature>
<protein>
    <submittedName>
        <fullName evidence="4">Transcription factor TFIIIB component B'' homolog</fullName>
    </submittedName>
</protein>
<feature type="compositionally biased region" description="Basic and acidic residues" evidence="1">
    <location>
        <begin position="866"/>
        <end position="877"/>
    </location>
</feature>
<dbReference type="Proteomes" id="UP000245341">
    <property type="component" value="Unplaced"/>
</dbReference>
<feature type="compositionally biased region" description="Acidic residues" evidence="1">
    <location>
        <begin position="1021"/>
        <end position="1031"/>
    </location>
</feature>
<dbReference type="GO" id="GO:0000126">
    <property type="term" value="C:transcription factor TFIIIB complex"/>
    <property type="evidence" value="ECO:0007669"/>
    <property type="project" value="TreeGrafter"/>
</dbReference>
<feature type="compositionally biased region" description="Basic and acidic residues" evidence="1">
    <location>
        <begin position="86"/>
        <end position="95"/>
    </location>
</feature>
<feature type="region of interest" description="Disordered" evidence="1">
    <location>
        <begin position="557"/>
        <end position="578"/>
    </location>
</feature>
<dbReference type="PANTHER" id="PTHR22929:SF0">
    <property type="entry name" value="TRANSCRIPTION FACTOR TFIIIB COMPONENT B'' HOMOLOG"/>
    <property type="match status" value="1"/>
</dbReference>
<feature type="compositionally biased region" description="Polar residues" evidence="1">
    <location>
        <begin position="2222"/>
        <end position="2247"/>
    </location>
</feature>
<feature type="compositionally biased region" description="Basic residues" evidence="1">
    <location>
        <begin position="1589"/>
        <end position="1598"/>
    </location>
</feature>
<feature type="region of interest" description="Disordered" evidence="1">
    <location>
        <begin position="115"/>
        <end position="135"/>
    </location>
</feature>
<dbReference type="KEGG" id="lww:102743726"/>
<feature type="region of interest" description="Disordered" evidence="1">
    <location>
        <begin position="2193"/>
        <end position="2275"/>
    </location>
</feature>
<dbReference type="PANTHER" id="PTHR22929">
    <property type="entry name" value="RNA POLYMERASE III TRANSCRIPTION INITIATION FACTOR B"/>
    <property type="match status" value="1"/>
</dbReference>
<dbReference type="CTD" id="55814"/>
<feature type="compositionally biased region" description="Polar residues" evidence="1">
    <location>
        <begin position="65"/>
        <end position="85"/>
    </location>
</feature>
<dbReference type="OrthoDB" id="272624at2759"/>
<feature type="region of interest" description="Disordered" evidence="1">
    <location>
        <begin position="1065"/>
        <end position="1088"/>
    </location>
</feature>
<feature type="region of interest" description="Disordered" evidence="1">
    <location>
        <begin position="2072"/>
        <end position="2167"/>
    </location>
</feature>
<evidence type="ECO:0000313" key="3">
    <source>
        <dbReference type="Proteomes" id="UP000245341"/>
    </source>
</evidence>
<feature type="region of interest" description="Disordered" evidence="1">
    <location>
        <begin position="786"/>
        <end position="971"/>
    </location>
</feature>
<feature type="compositionally biased region" description="Basic and acidic residues" evidence="1">
    <location>
        <begin position="2129"/>
        <end position="2141"/>
    </location>
</feature>
<dbReference type="InterPro" id="IPR009057">
    <property type="entry name" value="Homeodomain-like_sf"/>
</dbReference>
<feature type="compositionally biased region" description="Polar residues" evidence="1">
    <location>
        <begin position="2144"/>
        <end position="2160"/>
    </location>
</feature>
<feature type="compositionally biased region" description="Basic and acidic residues" evidence="1">
    <location>
        <begin position="803"/>
        <end position="823"/>
    </location>
</feature>
<feature type="compositionally biased region" description="Polar residues" evidence="1">
    <location>
        <begin position="370"/>
        <end position="380"/>
    </location>
</feature>
<dbReference type="InterPro" id="IPR039467">
    <property type="entry name" value="TFIIIB_B''_Myb"/>
</dbReference>
<feature type="compositionally biased region" description="Basic and acidic residues" evidence="1">
    <location>
        <begin position="360"/>
        <end position="369"/>
    </location>
</feature>
<dbReference type="GO" id="GO:0070898">
    <property type="term" value="P:RNA polymerase III preinitiation complex assembly"/>
    <property type="evidence" value="ECO:0007669"/>
    <property type="project" value="TreeGrafter"/>
</dbReference>
<name>A0A7F8R9N0_LEPWE</name>
<evidence type="ECO:0000313" key="4">
    <source>
        <dbReference type="RefSeq" id="XP_030889909.1"/>
    </source>
</evidence>
<evidence type="ECO:0000259" key="2">
    <source>
        <dbReference type="Pfam" id="PF15963"/>
    </source>
</evidence>
<feature type="compositionally biased region" description="Basic and acidic residues" evidence="1">
    <location>
        <begin position="1441"/>
        <end position="1462"/>
    </location>
</feature>
<sequence length="2288" mass="255358">MAPPTEAGPGPPASRASDCACAASDEKTDSENYVEESSKSSSTVSQRRKRISSTPTLVKPAVNVPSESHPLSTVNQEVPQPNPVSTKEKQPCSDRYRLYKAQKLREMLKEELRKEKKQWKNKYAINESQKPPDRSKMTMRDFIYYLPDNNPMTSSLEQEKKTEKSLTPVQTREQEGKSTPDTADNEELEEEVDDGPLLVPRVKVAEDGSIILDEESLTVEVLRTKGPCVVEENDPIFERGSTTTYSSFRKNYYSKPWSNKETDMFFLAISMVGTDFSMIGQLFPHRARIEIKFKVKKVASEGGNDDPDVSPSTKISDTESPQKDAQIVEEEQQSQTLTGQDSEQIALEPNLNQKKRRRKNQDEVGKQEVKNLSGNATVQLGHSKGEKYKNKGQSLRPEINEDEVNKEQKLSCIRNMDDIVDLSSSEKAEKRADPILLSRYFSIPLLTLFTSSIIKLYEGLPQLKVIKEFIRVYCVALFNSDALEHIMSTVETDQSGNVKLMGRRQLQRPKPNLSRAVGKKSVLSQGKTDAENKSLRAETSVEKNHMEKDKVKTLDISGMGNTERENPEAETVSTSSEKIGLQEDDQTKAVRPARLMRGRLQRPKPNVGKAAERKEILASQEKIEANVKKSESQSCITRDSPEQVEDQSCKNVDFEDITLQSEKEDNFFQMNVNECVSIQEDNKVPVLKTRFQKPKPNIGRGARRREVFSKEEVSEEIVASGQFTAPLREITRVEETLPRERVLVEANTTKEMESYLKKTERDNSPREKIPEMMDNTVDMETDLKETGREVSPRDTISEVSDVTEERVTDLEETGREVSPRDTISEVSDVTEERVTDLEKTGRREISLQENTLEVSTTDEVETGLEETGREVSPRDTISEVSDVTEERVTDLEETGRREISLQENTLEVSTTDEVETGLEETGSEVSVRENVPEMVDATEDRETHLEETERREIDTEGKAPQVKTQGEMETDWKEIEKGTSLREKVLVGISAVGEREIDFKETEERDLSVMEEVSGKTTATEETEAESEETGGDISLKKSRSEEINALEEMAADLEKTGKIDISLRKNGEEEAGTSRQMDTDLMQSSSSCCSTMPSLNIKNVSSEVLSMVCTPEEEKRNSEKELSGHLSCLKTSLQTSELDKTEDQGMLSPDVPEQFSDINLSKSLPQEQKPLEVKPAPFVRSRFKRPKPNLARATLKRETTVAEKYVSGKKLETDNTETVVVQQSSEQINTLPSQHGVASLMTSREKDTSGHREEESVILPCIQTEKDLSPSSSCDPKEMSQPTQAQEKELVVSTGAHNTNTLQQEVKESVIPTAQTVRSRFQRPRPNIRKTGQRQIEKGEAEGIIKEERTIVQKDETKKFLTLPNSPVGTEIEVVSSKVSESQYENQSHMVLVEPLHLNKINVLDEKMRHEPKRSVPSPAHLVRRQFQKAKPNLGRAHGKKEEPGIEKDRADQSEARKPEDNLLQPGDSDTHLLQKEKAEFLTSLEVSARKDCVDSTEASLAKNNAHSEVGPSGSVGEKTVGDKSVSSVAEEQCLSKLSSSPQLLKESNYSKIGLDRRATVSSASECEVDHSGRRMHRKMKPSVTRGRGSKRVRSKTSKKEPRASKATLVTLRASQEEDEDDDEDFEPDYEDESYHLAPEEVNKAPVFVPIGLRSPEPVSAQIEETMEELEITVNVPDIGIAVVEHPLSNTNVTTQEMKQEENLKALSVEMNTGEHAQDETGTNDGSTEAAITLLTMGDLVLQSEIGTEQSDGVCVLLDVHSKDKSCVPFSPDNVNHKIVRECQELSSPVNSTSPSSLEENKIVLEEQSTKEEIGLVEKVKENAVSTRNTTFEVTGNLRMRSRFAKPKPNLKTFGTSRFGVHQEVPNLFVNKEVVVESQRDWKEPCWRQGDRQFASIQMSPTNSTRSAGTPTSMLEVQQENVISSQDLTVNLVANVHQDGEDEQAFILTLVEIPANAVEEFSDTTAQLMPNPLLPAPILIKSVNTEERSDMSFPVTSVGQDTMCLCDSGKDGSEKPPPANLDLISRKRFHYMLDDSNHVPPAKKSLLTSGDDCQNYTSEVCSKEMINVSEETGESYKEQGIFPTSGSTHTTPGPQKEQLEPTSQSIGSGSLDKVTDTHIGKSTSQLPQDERIVSDKEERTCAASKSEQMDSIPSSSKTPLSRPGRRPLGFLSLICSKNSLESDEPTQVYNKKRLKPLIPIPRKNLKRSNPLTESQKKIQESSDQLPSASVVDTPSESIGSSATQVSCDPPLPKEECKSGQNRGPEEEPTTVSEYFFSDIFIEVDETE</sequence>
<feature type="region of interest" description="Disordered" evidence="1">
    <location>
        <begin position="1561"/>
        <end position="1607"/>
    </location>
</feature>
<feature type="compositionally biased region" description="Acidic residues" evidence="1">
    <location>
        <begin position="910"/>
        <end position="922"/>
    </location>
</feature>
<feature type="compositionally biased region" description="Basic and acidic residues" evidence="1">
    <location>
        <begin position="938"/>
        <end position="957"/>
    </location>
</feature>
<feature type="compositionally biased region" description="Basic residues" evidence="1">
    <location>
        <begin position="1321"/>
        <end position="1333"/>
    </location>
</feature>
<dbReference type="GeneID" id="102743726"/>
<feature type="compositionally biased region" description="Low complexity" evidence="1">
    <location>
        <begin position="2084"/>
        <end position="2095"/>
    </location>
</feature>
<feature type="domain" description="Transcription factor TFIIIB component B'' Myb" evidence="2">
    <location>
        <begin position="247"/>
        <end position="297"/>
    </location>
</feature>
<feature type="region of interest" description="Disordered" evidence="1">
    <location>
        <begin position="1501"/>
        <end position="1526"/>
    </location>
</feature>
<feature type="compositionally biased region" description="Basic and acidic residues" evidence="1">
    <location>
        <begin position="528"/>
        <end position="539"/>
    </location>
</feature>
<feature type="compositionally biased region" description="Basic and acidic residues" evidence="1">
    <location>
        <begin position="884"/>
        <end position="900"/>
    </location>
</feature>
<feature type="compositionally biased region" description="Basic and acidic residues" evidence="1">
    <location>
        <begin position="830"/>
        <end position="846"/>
    </location>
</feature>
<dbReference type="RefSeq" id="XP_030889909.1">
    <property type="nucleotide sequence ID" value="XM_031034049.1"/>
</dbReference>
<feature type="region of interest" description="Disordered" evidence="1">
    <location>
        <begin position="1"/>
        <end position="95"/>
    </location>
</feature>
<feature type="compositionally biased region" description="Polar residues" evidence="1">
    <location>
        <begin position="333"/>
        <end position="343"/>
    </location>
</feature>
<feature type="region of interest" description="Disordered" evidence="1">
    <location>
        <begin position="504"/>
        <end position="539"/>
    </location>
</feature>
<feature type="region of interest" description="Disordered" evidence="1">
    <location>
        <begin position="1006"/>
        <end position="1035"/>
    </location>
</feature>
<dbReference type="Pfam" id="PF15963">
    <property type="entry name" value="Myb_DNA-bind_7"/>
    <property type="match status" value="1"/>
</dbReference>
<organism evidence="3 4">
    <name type="scientific">Leptonychotes weddellii</name>
    <name type="common">Weddell seal</name>
    <name type="synonym">Otaria weddellii</name>
    <dbReference type="NCBI Taxonomy" id="9713"/>
    <lineage>
        <taxon>Eukaryota</taxon>
        <taxon>Metazoa</taxon>
        <taxon>Chordata</taxon>
        <taxon>Craniata</taxon>
        <taxon>Vertebrata</taxon>
        <taxon>Euteleostomi</taxon>
        <taxon>Mammalia</taxon>
        <taxon>Eutheria</taxon>
        <taxon>Laurasiatheria</taxon>
        <taxon>Carnivora</taxon>
        <taxon>Caniformia</taxon>
        <taxon>Pinnipedia</taxon>
        <taxon>Phocidae</taxon>
        <taxon>Monachinae</taxon>
        <taxon>Lobodontini</taxon>
        <taxon>Leptonychotes</taxon>
    </lineage>
</organism>
<feature type="region of interest" description="Disordered" evidence="1">
    <location>
        <begin position="1411"/>
        <end position="1472"/>
    </location>
</feature>
<feature type="region of interest" description="Disordered" evidence="1">
    <location>
        <begin position="1267"/>
        <end position="1288"/>
    </location>
</feature>
<evidence type="ECO:0000256" key="1">
    <source>
        <dbReference type="SAM" id="MobiDB-lite"/>
    </source>
</evidence>
<proteinExistence type="predicted"/>
<keyword evidence="3" id="KW-1185">Reference proteome</keyword>
<gene>
    <name evidence="4" type="primary">BDP1</name>
</gene>
<dbReference type="SUPFAM" id="SSF46689">
    <property type="entry name" value="Homeodomain-like"/>
    <property type="match status" value="1"/>
</dbReference>
<feature type="compositionally biased region" description="Basic and acidic residues" evidence="1">
    <location>
        <begin position="786"/>
        <end position="796"/>
    </location>
</feature>
<reference evidence="4" key="1">
    <citation type="submission" date="2025-08" db="UniProtKB">
        <authorList>
            <consortium name="RefSeq"/>
        </authorList>
    </citation>
    <scope>IDENTIFICATION</scope>
    <source>
        <tissue evidence="4">Liver</tissue>
    </source>
</reference>
<feature type="region of interest" description="Disordered" evidence="1">
    <location>
        <begin position="149"/>
        <end position="191"/>
    </location>
</feature>
<feature type="compositionally biased region" description="Low complexity" evidence="1">
    <location>
        <begin position="1"/>
        <end position="23"/>
    </location>
</feature>
<feature type="region of interest" description="Disordered" evidence="1">
    <location>
        <begin position="1318"/>
        <end position="1343"/>
    </location>
</feature>
<accession>A0A7F8R9N0</accession>
<feature type="compositionally biased region" description="Polar residues" evidence="1">
    <location>
        <begin position="1270"/>
        <end position="1286"/>
    </location>
</feature>
<dbReference type="GO" id="GO:0001156">
    <property type="term" value="F:TFIIIC-class transcription factor complex binding"/>
    <property type="evidence" value="ECO:0007669"/>
    <property type="project" value="TreeGrafter"/>
</dbReference>